<feature type="compositionally biased region" description="Low complexity" evidence="1">
    <location>
        <begin position="311"/>
        <end position="344"/>
    </location>
</feature>
<feature type="region of interest" description="Disordered" evidence="1">
    <location>
        <begin position="183"/>
        <end position="227"/>
    </location>
</feature>
<protein>
    <submittedName>
        <fullName evidence="2">Uncharacterized protein</fullName>
    </submittedName>
</protein>
<gene>
    <name evidence="2" type="ORF">Taro_004266</name>
</gene>
<feature type="compositionally biased region" description="Low complexity" evidence="1">
    <location>
        <begin position="251"/>
        <end position="267"/>
    </location>
</feature>
<dbReference type="Proteomes" id="UP000652761">
    <property type="component" value="Unassembled WGS sequence"/>
</dbReference>
<evidence type="ECO:0000313" key="3">
    <source>
        <dbReference type="Proteomes" id="UP000652761"/>
    </source>
</evidence>
<sequence>MLPLRGSSQWQKRSRESVLWHQATLKFIHKSSQFKKKKQQQQHKLKFPWKVCMLKKKLKLRRAVRLRGREMKIPQRTSSEKPLVDKAQKKGKAAEVPDVPFLADTPYQRQMRQRVIINLKPVIERLDAQGEILCSLQSDVNSIFMSQASVTKEISQVRNAMKWFNKEMGSMKSMLSEILKAVGAQAPPPPPPAAQRSEEDVPRPSGPVEKVQGPSGPAEKVSGPSGTLESEFVQHIAEEAEAVAPEPPAPSSTQTPVPSSPPSSSTAPPAPQTFKKPQPRTISSPTPFPSQPTSSPISSTTTPPPPPIFEIPPESSSAGASSSSGLPSSGPSDIPPTTSHSLLHPSPPSSFITVIPKGAQLESLYLGKIKDEFEEVILQSVLKVGDHIPRADSSSSAPKKRKISSTSSLSSESLHPPLWFSFTVDNKNKLMYREYLQKVVFATLVNFPFLNLSDHLNVILPYTPLTKTEKSKILSIAHSKTEEQWARGHIELYKKFVLAKSARFPLRDHSLTLSEWFQIHHKNCWAPFIQKEIKMARHFQLFNNYRYVHRLPEVQFSQFKQAINALGSADAHTEAIQVDFATLQVPEEILLPPIHSLVIDSSVGSIIFECFSRVMGRIKVQKGFQVAFHRFLFREYHQGHVSAEVLAPILSECERLTPSVWARFYPLSAQQLSVLNECQAREGHPPVSEATFLDMNSIHLVQDPFRIWVE</sequence>
<feature type="compositionally biased region" description="Low complexity" evidence="1">
    <location>
        <begin position="404"/>
        <end position="413"/>
    </location>
</feature>
<keyword evidence="3" id="KW-1185">Reference proteome</keyword>
<name>A0A843THN7_COLES</name>
<feature type="compositionally biased region" description="Low complexity" evidence="1">
    <location>
        <begin position="281"/>
        <end position="301"/>
    </location>
</feature>
<proteinExistence type="predicted"/>
<feature type="region of interest" description="Disordered" evidence="1">
    <location>
        <begin position="242"/>
        <end position="345"/>
    </location>
</feature>
<comment type="caution">
    <text evidence="2">The sequence shown here is derived from an EMBL/GenBank/DDBJ whole genome shotgun (WGS) entry which is preliminary data.</text>
</comment>
<accession>A0A843THN7</accession>
<dbReference type="AlphaFoldDB" id="A0A843THN7"/>
<reference evidence="2" key="1">
    <citation type="submission" date="2017-07" db="EMBL/GenBank/DDBJ databases">
        <title>Taro Niue Genome Assembly and Annotation.</title>
        <authorList>
            <person name="Atibalentja N."/>
            <person name="Keating K."/>
            <person name="Fields C.J."/>
        </authorList>
    </citation>
    <scope>NUCLEOTIDE SEQUENCE</scope>
    <source>
        <strain evidence="2">Niue_2</strain>
        <tissue evidence="2">Leaf</tissue>
    </source>
</reference>
<dbReference type="EMBL" id="NMUH01000113">
    <property type="protein sequence ID" value="MQL71932.1"/>
    <property type="molecule type" value="Genomic_DNA"/>
</dbReference>
<feature type="region of interest" description="Disordered" evidence="1">
    <location>
        <begin position="388"/>
        <end position="413"/>
    </location>
</feature>
<evidence type="ECO:0000256" key="1">
    <source>
        <dbReference type="SAM" id="MobiDB-lite"/>
    </source>
</evidence>
<evidence type="ECO:0000313" key="2">
    <source>
        <dbReference type="EMBL" id="MQL71932.1"/>
    </source>
</evidence>
<organism evidence="2 3">
    <name type="scientific">Colocasia esculenta</name>
    <name type="common">Wild taro</name>
    <name type="synonym">Arum esculentum</name>
    <dbReference type="NCBI Taxonomy" id="4460"/>
    <lineage>
        <taxon>Eukaryota</taxon>
        <taxon>Viridiplantae</taxon>
        <taxon>Streptophyta</taxon>
        <taxon>Embryophyta</taxon>
        <taxon>Tracheophyta</taxon>
        <taxon>Spermatophyta</taxon>
        <taxon>Magnoliopsida</taxon>
        <taxon>Liliopsida</taxon>
        <taxon>Araceae</taxon>
        <taxon>Aroideae</taxon>
        <taxon>Colocasieae</taxon>
        <taxon>Colocasia</taxon>
    </lineage>
</organism>